<dbReference type="EMBL" id="BARS01052981">
    <property type="protein sequence ID" value="GAG47582.1"/>
    <property type="molecule type" value="Genomic_DNA"/>
</dbReference>
<reference evidence="1" key="1">
    <citation type="journal article" date="2014" name="Front. Microbiol.">
        <title>High frequency of phylogenetically diverse reductive dehalogenase-homologous genes in deep subseafloor sedimentary metagenomes.</title>
        <authorList>
            <person name="Kawai M."/>
            <person name="Futagami T."/>
            <person name="Toyoda A."/>
            <person name="Takaki Y."/>
            <person name="Nishi S."/>
            <person name="Hori S."/>
            <person name="Arai W."/>
            <person name="Tsubouchi T."/>
            <person name="Morono Y."/>
            <person name="Uchiyama I."/>
            <person name="Ito T."/>
            <person name="Fujiyama A."/>
            <person name="Inagaki F."/>
            <person name="Takami H."/>
        </authorList>
    </citation>
    <scope>NUCLEOTIDE SEQUENCE</scope>
    <source>
        <strain evidence="1">Expedition CK06-06</strain>
    </source>
</reference>
<sequence length="119" mass="12789">TGCPVIASISGTDIVLIVTEPTVSGVHDMKRVLELCQHFGVRTFVCINKCDLNLQQAQEIRRLAGESGARVIGQIPFDPEVNNALMEGKILVEHGKGPAADAVLELWNMLLSEIQAAAP</sequence>
<evidence type="ECO:0008006" key="2">
    <source>
        <dbReference type="Google" id="ProtNLM"/>
    </source>
</evidence>
<comment type="caution">
    <text evidence="1">The sequence shown here is derived from an EMBL/GenBank/DDBJ whole genome shotgun (WGS) entry which is preliminary data.</text>
</comment>
<dbReference type="PANTHER" id="PTHR43534">
    <property type="entry name" value="MIND SUPERFAMILY P-LOOP ATPASE CONTAINING AN INSERTED FERREDOXIN DOMAIN"/>
    <property type="match status" value="1"/>
</dbReference>
<protein>
    <recommendedName>
        <fullName evidence="2">CobQ/CobB/MinD/ParA nucleotide binding domain-containing protein</fullName>
    </recommendedName>
</protein>
<dbReference type="Gene3D" id="3.40.50.300">
    <property type="entry name" value="P-loop containing nucleotide triphosphate hydrolases"/>
    <property type="match status" value="1"/>
</dbReference>
<accession>X0YKN1</accession>
<name>X0YKN1_9ZZZZ</name>
<evidence type="ECO:0000313" key="1">
    <source>
        <dbReference type="EMBL" id="GAG47582.1"/>
    </source>
</evidence>
<dbReference type="PANTHER" id="PTHR43534:SF1">
    <property type="entry name" value="4FE-4S CLUSTER CONTAINING PARA FAMILY ATPASE PROTEIN"/>
    <property type="match status" value="1"/>
</dbReference>
<dbReference type="SUPFAM" id="SSF52540">
    <property type="entry name" value="P-loop containing nucleoside triphosphate hydrolases"/>
    <property type="match status" value="1"/>
</dbReference>
<dbReference type="InterPro" id="IPR027417">
    <property type="entry name" value="P-loop_NTPase"/>
</dbReference>
<dbReference type="AlphaFoldDB" id="X0YKN1"/>
<organism evidence="1">
    <name type="scientific">marine sediment metagenome</name>
    <dbReference type="NCBI Taxonomy" id="412755"/>
    <lineage>
        <taxon>unclassified sequences</taxon>
        <taxon>metagenomes</taxon>
        <taxon>ecological metagenomes</taxon>
    </lineage>
</organism>
<feature type="non-terminal residue" evidence="1">
    <location>
        <position position="1"/>
    </location>
</feature>
<gene>
    <name evidence="1" type="ORF">S01H1_78692</name>
</gene>
<proteinExistence type="predicted"/>